<comment type="caution">
    <text evidence="7">Lacks conserved residue(s) required for the propagation of feature annotation.</text>
</comment>
<keyword evidence="4 7" id="KW-0418">Kinase</keyword>
<dbReference type="HAMAP" id="MF_00109">
    <property type="entry name" value="Shikimate_kinase"/>
    <property type="match status" value="1"/>
</dbReference>
<keyword evidence="1 7" id="KW-0028">Amino-acid biosynthesis</keyword>
<feature type="binding site" evidence="7">
    <location>
        <position position="146"/>
    </location>
    <ligand>
        <name>substrate</name>
    </ligand>
</feature>
<comment type="subunit">
    <text evidence="7">Monomer.</text>
</comment>
<comment type="function">
    <text evidence="7">Catalyzes the specific phosphorylation of the 3-hydroxyl group of shikimic acid using ATP as a cosubstrate.</text>
</comment>
<keyword evidence="7" id="KW-0479">Metal-binding</keyword>
<gene>
    <name evidence="7" type="primary">aroK</name>
    <name evidence="8" type="ORF">UW37_C0001G0037</name>
</gene>
<evidence type="ECO:0000256" key="7">
    <source>
        <dbReference type="HAMAP-Rule" id="MF_00109"/>
    </source>
</evidence>
<evidence type="ECO:0000256" key="6">
    <source>
        <dbReference type="ARBA" id="ARBA00023141"/>
    </source>
</evidence>
<protein>
    <recommendedName>
        <fullName evidence="7">Shikimate kinase</fullName>
        <shortName evidence="7">SK</shortName>
        <ecNumber evidence="7">2.7.1.71</ecNumber>
    </recommendedName>
</protein>
<evidence type="ECO:0000256" key="4">
    <source>
        <dbReference type="ARBA" id="ARBA00022777"/>
    </source>
</evidence>
<dbReference type="GO" id="GO:0004765">
    <property type="term" value="F:shikimate kinase activity"/>
    <property type="evidence" value="ECO:0007669"/>
    <property type="project" value="UniProtKB-UniRule"/>
</dbReference>
<keyword evidence="3 7" id="KW-0547">Nucleotide-binding</keyword>
<dbReference type="Pfam" id="PF01202">
    <property type="entry name" value="SKI"/>
    <property type="match status" value="1"/>
</dbReference>
<sequence length="174" mass="20012">MDNIILIGMKACGKSTVGKLLAKKLGIKFIELDKEIEKIHLINKKEKLNFREIFKKHGAIYFRQLESKILKNISREKKEKKFVLSCGGGTPLNENSQEILKKLGKVIFLDVDKIVLLPRILKHGVPAFFPYSNDPKKSLDELLEKRKPVYEKTADKTIFFDDETPEELVKKIVS</sequence>
<comment type="similarity">
    <text evidence="7">Belongs to the shikimate kinase family.</text>
</comment>
<dbReference type="GO" id="GO:0005524">
    <property type="term" value="F:ATP binding"/>
    <property type="evidence" value="ECO:0007669"/>
    <property type="project" value="UniProtKB-UniRule"/>
</dbReference>
<feature type="binding site" evidence="7">
    <location>
        <begin position="11"/>
        <end position="16"/>
    </location>
    <ligand>
        <name>ATP</name>
        <dbReference type="ChEBI" id="CHEBI:30616"/>
    </ligand>
</feature>
<dbReference type="PANTHER" id="PTHR21087">
    <property type="entry name" value="SHIKIMATE KINASE"/>
    <property type="match status" value="1"/>
</dbReference>
<dbReference type="GO" id="GO:0005829">
    <property type="term" value="C:cytosol"/>
    <property type="evidence" value="ECO:0007669"/>
    <property type="project" value="TreeGrafter"/>
</dbReference>
<comment type="pathway">
    <text evidence="7">Metabolic intermediate biosynthesis; chorismate biosynthesis; chorismate from D-erythrose 4-phosphate and phosphoenolpyruvate: step 5/7.</text>
</comment>
<keyword evidence="7" id="KW-0963">Cytoplasm</keyword>
<dbReference type="CDD" id="cd00464">
    <property type="entry name" value="SK"/>
    <property type="match status" value="1"/>
</dbReference>
<dbReference type="GO" id="GO:0009073">
    <property type="term" value="P:aromatic amino acid family biosynthetic process"/>
    <property type="evidence" value="ECO:0007669"/>
    <property type="project" value="UniProtKB-KW"/>
</dbReference>
<dbReference type="PRINTS" id="PR01100">
    <property type="entry name" value="SHIKIMTKNASE"/>
</dbReference>
<feature type="binding site" evidence="7">
    <location>
        <position position="88"/>
    </location>
    <ligand>
        <name>substrate</name>
    </ligand>
</feature>
<evidence type="ECO:0000256" key="3">
    <source>
        <dbReference type="ARBA" id="ARBA00022741"/>
    </source>
</evidence>
<dbReference type="Gene3D" id="3.40.50.300">
    <property type="entry name" value="P-loop containing nucleotide triphosphate hydrolases"/>
    <property type="match status" value="1"/>
</dbReference>
<proteinExistence type="inferred from homology"/>
<dbReference type="PANTHER" id="PTHR21087:SF16">
    <property type="entry name" value="SHIKIMATE KINASE 1, CHLOROPLASTIC"/>
    <property type="match status" value="1"/>
</dbReference>
<comment type="cofactor">
    <cofactor evidence="7">
        <name>Mg(2+)</name>
        <dbReference type="ChEBI" id="CHEBI:18420"/>
    </cofactor>
    <text evidence="7">Binds 1 Mg(2+) ion per subunit.</text>
</comment>
<feature type="binding site" evidence="7">
    <location>
        <position position="15"/>
    </location>
    <ligand>
        <name>Mg(2+)</name>
        <dbReference type="ChEBI" id="CHEBI:18420"/>
    </ligand>
</feature>
<dbReference type="GO" id="GO:0000287">
    <property type="term" value="F:magnesium ion binding"/>
    <property type="evidence" value="ECO:0007669"/>
    <property type="project" value="UniProtKB-UniRule"/>
</dbReference>
<dbReference type="UniPathway" id="UPA00053">
    <property type="reaction ID" value="UER00088"/>
</dbReference>
<comment type="subcellular location">
    <subcellularLocation>
        <location evidence="7">Cytoplasm</location>
    </subcellularLocation>
</comment>
<reference evidence="8 9" key="1">
    <citation type="journal article" date="2015" name="Nature">
        <title>rRNA introns, odd ribosomes, and small enigmatic genomes across a large radiation of phyla.</title>
        <authorList>
            <person name="Brown C.T."/>
            <person name="Hug L.A."/>
            <person name="Thomas B.C."/>
            <person name="Sharon I."/>
            <person name="Castelle C.J."/>
            <person name="Singh A."/>
            <person name="Wilkins M.J."/>
            <person name="Williams K.H."/>
            <person name="Banfield J.F."/>
        </authorList>
    </citation>
    <scope>NUCLEOTIDE SEQUENCE [LARGE SCALE GENOMIC DNA]</scope>
</reference>
<evidence type="ECO:0000256" key="5">
    <source>
        <dbReference type="ARBA" id="ARBA00022840"/>
    </source>
</evidence>
<evidence type="ECO:0000313" key="9">
    <source>
        <dbReference type="Proteomes" id="UP000034063"/>
    </source>
</evidence>
<dbReference type="SUPFAM" id="SSF52540">
    <property type="entry name" value="P-loop containing nucleoside triphosphate hydrolases"/>
    <property type="match status" value="1"/>
</dbReference>
<organism evidence="8 9">
    <name type="scientific">Candidatus Gottesmanbacteria bacterium GW2011_GWA2_44_17</name>
    <dbReference type="NCBI Taxonomy" id="1618444"/>
    <lineage>
        <taxon>Bacteria</taxon>
        <taxon>Candidatus Gottesmaniibacteriota</taxon>
    </lineage>
</organism>
<name>A0A0G1JVR0_9BACT</name>
<dbReference type="InterPro" id="IPR000623">
    <property type="entry name" value="Shikimate_kinase/TSH1"/>
</dbReference>
<keyword evidence="5 7" id="KW-0067">ATP-binding</keyword>
<feature type="binding site" evidence="7">
    <location>
        <position position="33"/>
    </location>
    <ligand>
        <name>substrate</name>
    </ligand>
</feature>
<accession>A0A0G1JVR0</accession>
<keyword evidence="6 7" id="KW-0057">Aromatic amino acid biosynthesis</keyword>
<dbReference type="InterPro" id="IPR031322">
    <property type="entry name" value="Shikimate/glucono_kinase"/>
</dbReference>
<feature type="binding site" evidence="7">
    <location>
        <position position="63"/>
    </location>
    <ligand>
        <name>substrate</name>
    </ligand>
</feature>
<dbReference type="EMBL" id="LCIB01000001">
    <property type="protein sequence ID" value="KKT48032.1"/>
    <property type="molecule type" value="Genomic_DNA"/>
</dbReference>
<keyword evidence="7" id="KW-0460">Magnesium</keyword>
<comment type="caution">
    <text evidence="8">The sequence shown here is derived from an EMBL/GenBank/DDBJ whole genome shotgun (WGS) entry which is preliminary data.</text>
</comment>
<dbReference type="InterPro" id="IPR027417">
    <property type="entry name" value="P-loop_NTPase"/>
</dbReference>
<dbReference type="AlphaFoldDB" id="A0A0G1JVR0"/>
<evidence type="ECO:0000256" key="1">
    <source>
        <dbReference type="ARBA" id="ARBA00022605"/>
    </source>
</evidence>
<evidence type="ECO:0000313" key="8">
    <source>
        <dbReference type="EMBL" id="KKT48032.1"/>
    </source>
</evidence>
<dbReference type="Proteomes" id="UP000034063">
    <property type="component" value="Unassembled WGS sequence"/>
</dbReference>
<dbReference type="GO" id="GO:0009423">
    <property type="term" value="P:chorismate biosynthetic process"/>
    <property type="evidence" value="ECO:0007669"/>
    <property type="project" value="UniProtKB-UniRule"/>
</dbReference>
<dbReference type="GO" id="GO:0008652">
    <property type="term" value="P:amino acid biosynthetic process"/>
    <property type="evidence" value="ECO:0007669"/>
    <property type="project" value="UniProtKB-KW"/>
</dbReference>
<dbReference type="EC" id="2.7.1.71" evidence="7"/>
<evidence type="ECO:0000256" key="2">
    <source>
        <dbReference type="ARBA" id="ARBA00022679"/>
    </source>
</evidence>
<comment type="catalytic activity">
    <reaction evidence="7">
        <text>shikimate + ATP = 3-phosphoshikimate + ADP + H(+)</text>
        <dbReference type="Rhea" id="RHEA:13121"/>
        <dbReference type="ChEBI" id="CHEBI:15378"/>
        <dbReference type="ChEBI" id="CHEBI:30616"/>
        <dbReference type="ChEBI" id="CHEBI:36208"/>
        <dbReference type="ChEBI" id="CHEBI:145989"/>
        <dbReference type="ChEBI" id="CHEBI:456216"/>
        <dbReference type="EC" id="2.7.1.71"/>
    </reaction>
</comment>
<keyword evidence="2 7" id="KW-0808">Transferase</keyword>